<dbReference type="Pfam" id="PF03861">
    <property type="entry name" value="ANTAR"/>
    <property type="match status" value="1"/>
</dbReference>
<dbReference type="STRING" id="31965.AWH51_09860"/>
<dbReference type="Gene3D" id="1.10.10.10">
    <property type="entry name" value="Winged helix-like DNA-binding domain superfamily/Winged helix DNA-binding domain"/>
    <property type="match status" value="1"/>
</dbReference>
<proteinExistence type="predicted"/>
<sequence length="233" mass="24575">MADRALYADAASALERATASGDDLCGPLVAAIGMNGAAVSTLGDPLGNETLCASDDHAARLDEIQLDLGEGPCWVAVATRRPVLEPDVRGSDDPTWPLARQAMHESGLGAVFAFPLVVAGLSLGAVDLYSRTARDISHQQVTDATGLTRIVARQVLRRALLAADAPQEDTGSWEGRFSRREVHQATGMVVAQMGIPPADALLVLRGHAFATGRSVRDVAEDVVGRVLDFTPDR</sequence>
<dbReference type="SUPFAM" id="SSF55781">
    <property type="entry name" value="GAF domain-like"/>
    <property type="match status" value="1"/>
</dbReference>
<dbReference type="InterPro" id="IPR005561">
    <property type="entry name" value="ANTAR"/>
</dbReference>
<dbReference type="AlphaFoldDB" id="A0A154V123"/>
<dbReference type="GO" id="GO:0003723">
    <property type="term" value="F:RNA binding"/>
    <property type="evidence" value="ECO:0007669"/>
    <property type="project" value="InterPro"/>
</dbReference>
<keyword evidence="2" id="KW-0804">Transcription</keyword>
<dbReference type="InterPro" id="IPR036388">
    <property type="entry name" value="WH-like_DNA-bd_sf"/>
</dbReference>
<reference evidence="4 5" key="1">
    <citation type="submission" date="2016-01" db="EMBL/GenBank/DDBJ databases">
        <title>Draft genome sequence of Clavibacter michiganensis subsp. tessellarius DOAB 609.</title>
        <authorList>
            <person name="Tambong J.T."/>
        </authorList>
    </citation>
    <scope>NUCLEOTIDE SEQUENCE [LARGE SCALE GENOMIC DNA]</scope>
    <source>
        <strain evidence="4 5">DOAB 609</strain>
    </source>
</reference>
<evidence type="ECO:0000256" key="1">
    <source>
        <dbReference type="ARBA" id="ARBA00023015"/>
    </source>
</evidence>
<dbReference type="Proteomes" id="UP000076218">
    <property type="component" value="Unassembled WGS sequence"/>
</dbReference>
<evidence type="ECO:0000256" key="2">
    <source>
        <dbReference type="ARBA" id="ARBA00023163"/>
    </source>
</evidence>
<dbReference type="Pfam" id="PF13185">
    <property type="entry name" value="GAF_2"/>
    <property type="match status" value="1"/>
</dbReference>
<comment type="caution">
    <text evidence="4">The sequence shown here is derived from an EMBL/GenBank/DDBJ whole genome shotgun (WGS) entry which is preliminary data.</text>
</comment>
<accession>A0A154V123</accession>
<gene>
    <name evidence="4" type="ORF">AWH51_09860</name>
</gene>
<dbReference type="InterPro" id="IPR029016">
    <property type="entry name" value="GAF-like_dom_sf"/>
</dbReference>
<feature type="domain" description="ANTAR" evidence="3">
    <location>
        <begin position="162"/>
        <end position="223"/>
    </location>
</feature>
<dbReference type="PROSITE" id="PS50921">
    <property type="entry name" value="ANTAR"/>
    <property type="match status" value="1"/>
</dbReference>
<dbReference type="SMART" id="SM01012">
    <property type="entry name" value="ANTAR"/>
    <property type="match status" value="1"/>
</dbReference>
<keyword evidence="1" id="KW-0805">Transcription regulation</keyword>
<dbReference type="RefSeq" id="WP_063071557.1">
    <property type="nucleotide sequence ID" value="NZ_LQXA01000030.1"/>
</dbReference>
<evidence type="ECO:0000259" key="3">
    <source>
        <dbReference type="PROSITE" id="PS50921"/>
    </source>
</evidence>
<dbReference type="EMBL" id="LQXA01000030">
    <property type="protein sequence ID" value="KZC95076.1"/>
    <property type="molecule type" value="Genomic_DNA"/>
</dbReference>
<organism evidence="4 5">
    <name type="scientific">Clavibacter tessellarius</name>
    <dbReference type="NCBI Taxonomy" id="31965"/>
    <lineage>
        <taxon>Bacteria</taxon>
        <taxon>Bacillati</taxon>
        <taxon>Actinomycetota</taxon>
        <taxon>Actinomycetes</taxon>
        <taxon>Micrococcales</taxon>
        <taxon>Microbacteriaceae</taxon>
        <taxon>Clavibacter</taxon>
    </lineage>
</organism>
<dbReference type="OrthoDB" id="7466251at2"/>
<name>A0A154V123_9MICO</name>
<protein>
    <submittedName>
        <fullName evidence="4">Transcriptional regulator</fullName>
    </submittedName>
</protein>
<dbReference type="InterPro" id="IPR003018">
    <property type="entry name" value="GAF"/>
</dbReference>
<evidence type="ECO:0000313" key="5">
    <source>
        <dbReference type="Proteomes" id="UP000076218"/>
    </source>
</evidence>
<evidence type="ECO:0000313" key="4">
    <source>
        <dbReference type="EMBL" id="KZC95076.1"/>
    </source>
</evidence>
<dbReference type="Gene3D" id="3.30.450.40">
    <property type="match status" value="1"/>
</dbReference>